<evidence type="ECO:0000256" key="3">
    <source>
        <dbReference type="ARBA" id="ARBA00022960"/>
    </source>
</evidence>
<reference evidence="8 12" key="2">
    <citation type="journal article" date="2012" name="J. Bacteriol.">
        <title>Complete genome sequence of the metabolically versatile halophilic archaeon Haloferax mediterranei, a poly(3-hydroxybutyrate-co-3-hydroxyvalerate) producer.</title>
        <authorList>
            <person name="Han J."/>
            <person name="Zhang F."/>
            <person name="Hou J."/>
            <person name="Liu X."/>
            <person name="Li M."/>
            <person name="Liu H."/>
            <person name="Cai L."/>
            <person name="Zhang B."/>
            <person name="Chen Y."/>
            <person name="Zhou J."/>
            <person name="Hu S."/>
            <person name="Xiang H."/>
        </authorList>
    </citation>
    <scope>NUCLEOTIDE SEQUENCE [LARGE SCALE GENOMIC DNA]</scope>
    <source>
        <strain evidence="12">ATCC 33500 / DSM 1411 / JCM 8866 / NBRC 14739 / NCIMB 2177 / R-4</strain>
        <strain evidence="8">CGMCC 1.2087</strain>
        <plasmid evidence="12">pHM500</plasmid>
    </source>
</reference>
<evidence type="ECO:0000256" key="1">
    <source>
        <dbReference type="ARBA" id="ARBA00009943"/>
    </source>
</evidence>
<reference evidence="9 14" key="4">
    <citation type="submission" date="2014-04" db="EMBL/GenBank/DDBJ databases">
        <title>Transcriptional profiles of Haloferax mediterranei on the basis of nitrogen availability.</title>
        <authorList>
            <person name="Bautista V."/>
        </authorList>
    </citation>
    <scope>NUCLEOTIDE SEQUENCE [LARGE SCALE GENOMIC DNA]</scope>
    <source>
        <strain evidence="9">ATCC 33500</strain>
        <strain evidence="14">ATCC 33500 / DSM 1411 / JCM 8866 / NBRC 14739 / NCIMB 2177 / R-4</strain>
        <plasmid evidence="9">HMPLAS1</plasmid>
        <plasmid evidence="14">Plasmid HMPLAS1</plasmid>
    </source>
</reference>
<dbReference type="EMBL" id="CP039140">
    <property type="protein sequence ID" value="QCQ76953.1"/>
    <property type="molecule type" value="Genomic_DNA"/>
</dbReference>
<feature type="domain" description="BioF2-like acetyltransferase" evidence="7">
    <location>
        <begin position="169"/>
        <end position="305"/>
    </location>
</feature>
<dbReference type="GO" id="GO:0008360">
    <property type="term" value="P:regulation of cell shape"/>
    <property type="evidence" value="ECO:0007669"/>
    <property type="project" value="UniProtKB-KW"/>
</dbReference>
<geneLocation type="plasmid" evidence="11 15">
    <name>pHME505</name>
</geneLocation>
<comment type="similarity">
    <text evidence="1">Belongs to the FemABX family.</text>
</comment>
<dbReference type="GeneID" id="40158092"/>
<keyword evidence="6" id="KW-0961">Cell wall biogenesis/degradation</keyword>
<dbReference type="Proteomes" id="UP000011603">
    <property type="component" value="Unassembled WGS sequence"/>
</dbReference>
<geneLocation type="plasmid" evidence="9 14">
    <name>HMPLAS1</name>
</geneLocation>
<dbReference type="PROSITE" id="PS51191">
    <property type="entry name" value="FEMABX"/>
    <property type="match status" value="1"/>
</dbReference>
<dbReference type="GO" id="GO:0071555">
    <property type="term" value="P:cell wall organization"/>
    <property type="evidence" value="ECO:0007669"/>
    <property type="project" value="UniProtKB-KW"/>
</dbReference>
<dbReference type="SUPFAM" id="SSF55729">
    <property type="entry name" value="Acyl-CoA N-acyltransferases (Nat)"/>
    <property type="match status" value="1"/>
</dbReference>
<protein>
    <submittedName>
        <fullName evidence="11">GNAT family N-acetyltransferase</fullName>
    </submittedName>
</protein>
<dbReference type="Gene3D" id="3.40.630.30">
    <property type="match status" value="1"/>
</dbReference>
<dbReference type="Proteomes" id="UP000027075">
    <property type="component" value="Plasmid HMPLAS1"/>
</dbReference>
<dbReference type="EMBL" id="AOLO01000015">
    <property type="protein sequence ID" value="ELZ97316.1"/>
    <property type="molecule type" value="Genomic_DNA"/>
</dbReference>
<keyword evidence="8" id="KW-0614">Plasmid</keyword>
<dbReference type="OrthoDB" id="140543at2157"/>
<evidence type="ECO:0000256" key="2">
    <source>
        <dbReference type="ARBA" id="ARBA00022679"/>
    </source>
</evidence>
<dbReference type="Proteomes" id="UP000006469">
    <property type="component" value="Plasmid pHM500"/>
</dbReference>
<evidence type="ECO:0000313" key="11">
    <source>
        <dbReference type="EMBL" id="QCQ76953.1"/>
    </source>
</evidence>
<evidence type="ECO:0000313" key="10">
    <source>
        <dbReference type="EMBL" id="ELZ97316.1"/>
    </source>
</evidence>
<evidence type="ECO:0000259" key="7">
    <source>
        <dbReference type="Pfam" id="PF13480"/>
    </source>
</evidence>
<evidence type="ECO:0000313" key="9">
    <source>
        <dbReference type="EMBL" id="AHZ24560.1"/>
    </source>
</evidence>
<accession>I3RAU8</accession>
<evidence type="ECO:0000256" key="5">
    <source>
        <dbReference type="ARBA" id="ARBA00023315"/>
    </source>
</evidence>
<dbReference type="GO" id="GO:0044038">
    <property type="term" value="P:cell wall macromolecule biosynthetic process"/>
    <property type="evidence" value="ECO:0007669"/>
    <property type="project" value="InterPro"/>
</dbReference>
<evidence type="ECO:0000313" key="12">
    <source>
        <dbReference type="Proteomes" id="UP000006469"/>
    </source>
</evidence>
<geneLocation type="plasmid" evidence="8 12">
    <name>pHM500</name>
</geneLocation>
<name>I3RAU8_HALMT</name>
<evidence type="ECO:0000313" key="8">
    <source>
        <dbReference type="EMBL" id="AFK21358.1"/>
    </source>
</evidence>
<dbReference type="InterPro" id="IPR050644">
    <property type="entry name" value="PG_Glycine_Bridge_Synth"/>
</dbReference>
<dbReference type="GO" id="GO:0016755">
    <property type="term" value="F:aminoacyltransferase activity"/>
    <property type="evidence" value="ECO:0007669"/>
    <property type="project" value="InterPro"/>
</dbReference>
<evidence type="ECO:0000256" key="6">
    <source>
        <dbReference type="ARBA" id="ARBA00023316"/>
    </source>
</evidence>
<reference evidence="10 13" key="3">
    <citation type="journal article" date="2014" name="PLoS Genet.">
        <title>Phylogenetically driven sequencing of extremely halophilic archaea reveals strategies for static and dynamic osmo-response.</title>
        <authorList>
            <person name="Becker E.A."/>
            <person name="Seitzer P.M."/>
            <person name="Tritt A."/>
            <person name="Larsen D."/>
            <person name="Krusor M."/>
            <person name="Yao A.I."/>
            <person name="Wu D."/>
            <person name="Madern D."/>
            <person name="Eisen J.A."/>
            <person name="Darling A.E."/>
            <person name="Facciotti M.T."/>
        </authorList>
    </citation>
    <scope>NUCLEOTIDE SEQUENCE [LARGE SCALE GENOMIC DNA]</scope>
    <source>
        <strain evidence="10">ATCC 33500</strain>
        <strain evidence="13">ATCC 33500 / DSM 1411 / JCM 8866 / NBRC 14739 / NCIMB 2177 / R-4</strain>
    </source>
</reference>
<evidence type="ECO:0000256" key="4">
    <source>
        <dbReference type="ARBA" id="ARBA00022984"/>
    </source>
</evidence>
<dbReference type="Proteomes" id="UP000299011">
    <property type="component" value="Plasmid pHME505"/>
</dbReference>
<reference evidence="11 15" key="6">
    <citation type="submission" date="2019-04" db="EMBL/GenBank/DDBJ databases">
        <title>Methylomes of two halophilic Archaea, Haloarcula marismortui and Haloferax mediterranei.</title>
        <authorList>
            <person name="DasSarma S."/>
            <person name="DasSarma P."/>
            <person name="DasSarma S."/>
            <person name="Fomenkov A."/>
            <person name="Vincze T."/>
            <person name="Anton B.P."/>
            <person name="Roberts R.J."/>
        </authorList>
    </citation>
    <scope>NUCLEOTIDE SEQUENCE [LARGE SCALE GENOMIC DNA]</scope>
    <source>
        <strain evidence="11">ATCC 33500</strain>
        <strain evidence="15">ATCC 33500 / DSM 1411 / JCM 8866 / NBRC 14739 / NCIMB 2177 / R-4</strain>
        <plasmid evidence="11 15">pHME505</plasmid>
    </source>
</reference>
<reference evidence="8" key="1">
    <citation type="journal article" date="2012" name="Appl. Environ. Microbiol.">
        <title>Identification of the haloarchaeal phasin (PhaP) that functions in polyhydroxyalkanoate accumulation and granule formation in Haloferax mediterranei.</title>
        <authorList>
            <person name="Cai S."/>
            <person name="Cai L."/>
            <person name="Liu H."/>
            <person name="Liu X."/>
            <person name="Han J."/>
            <person name="Zhou J."/>
            <person name="Xiang H."/>
        </authorList>
    </citation>
    <scope>NUCLEOTIDE SEQUENCE</scope>
    <source>
        <strain evidence="8">CGMCC 1.2087</strain>
    </source>
</reference>
<reference evidence="8" key="5">
    <citation type="submission" date="2014-05" db="EMBL/GenBank/DDBJ databases">
        <authorList>
            <person name="Wang L."/>
            <person name="Yang H."/>
            <person name="Xiang H."/>
        </authorList>
    </citation>
    <scope>NUCLEOTIDE SEQUENCE</scope>
    <source>
        <strain evidence="8">CGMCC 1.2087</strain>
        <plasmid evidence="8">pHM500</plasmid>
    </source>
</reference>
<organism evidence="8 12">
    <name type="scientific">Haloferax mediterranei (strain ATCC 33500 / DSM 1411 / JCM 8866 / NBRC 14739 / NCIMB 2177 / R-4)</name>
    <name type="common">Halobacterium mediterranei</name>
    <dbReference type="NCBI Taxonomy" id="523841"/>
    <lineage>
        <taxon>Archaea</taxon>
        <taxon>Methanobacteriati</taxon>
        <taxon>Methanobacteriota</taxon>
        <taxon>Stenosarchaea group</taxon>
        <taxon>Halobacteria</taxon>
        <taxon>Halobacteriales</taxon>
        <taxon>Haloferacaceae</taxon>
        <taxon>Haloferax</taxon>
    </lineage>
</organism>
<keyword evidence="13" id="KW-1185">Reference proteome</keyword>
<dbReference type="EMBL" id="CP001871">
    <property type="protein sequence ID" value="AFK21358.1"/>
    <property type="molecule type" value="Genomic_DNA"/>
</dbReference>
<keyword evidence="5" id="KW-0012">Acyltransferase</keyword>
<keyword evidence="3" id="KW-0133">Cell shape</keyword>
<keyword evidence="4" id="KW-0573">Peptidoglycan synthesis</keyword>
<evidence type="ECO:0000313" key="14">
    <source>
        <dbReference type="Proteomes" id="UP000027075"/>
    </source>
</evidence>
<dbReference type="InterPro" id="IPR003447">
    <property type="entry name" value="FEMABX"/>
</dbReference>
<gene>
    <name evidence="8" type="ordered locus">HFX_6235</name>
    <name evidence="9" type="ORF">BM92_16790</name>
    <name evidence="10" type="ORF">C439_18378</name>
    <name evidence="11" type="ORF">E6P09_16705</name>
</gene>
<dbReference type="AlphaFoldDB" id="I3RAU8"/>
<dbReference type="Pfam" id="PF13480">
    <property type="entry name" value="Acetyltransf_6"/>
    <property type="match status" value="1"/>
</dbReference>
<dbReference type="InterPro" id="IPR038740">
    <property type="entry name" value="BioF2-like_GNAT_dom"/>
</dbReference>
<dbReference type="PANTHER" id="PTHR36174">
    <property type="entry name" value="LIPID II:GLYCINE GLYCYLTRANSFERASE"/>
    <property type="match status" value="1"/>
</dbReference>
<proteinExistence type="inferred from homology"/>
<dbReference type="KEGG" id="hme:HFX_6235"/>
<sequence length="362" mass="41975">MTIEIVEFEPSRRDEWDEYVKQSSQASIFHQYDALRLQAKYSNSKLHLLVGFKTEEPVGVFPVFEIRKGPVKTAFSPPPHIGVPYLGPVMFDTGNIKSRKFERRRNRFIEGCTDWIRSEIGPNYTHVRVGNYYTDMRTFQWGGCDVSPKYTYNVDLNRSEDDLLMSFSRNARRNIRDGKAVLSKIEEGGRDDIRTILTLVKNRYEEQGLTFDVPPQFVLDLYDTLPNGQVRPYVFRYNGSFVSGIIALQYGDTVYRWLGGVRPERDFGVDVNDLLDWRIMCDGRNRGMTRYDLVGANNRRLNRYKSKYNPELVTFYQIEHGPLSVRAIAHLYKNQLSPKVELFTRTGEASLPARLVSGVIHR</sequence>
<dbReference type="HOGENOM" id="CLU_071764_0_0_2"/>
<evidence type="ECO:0000313" key="13">
    <source>
        <dbReference type="Proteomes" id="UP000011603"/>
    </source>
</evidence>
<dbReference type="EMBL" id="CP007554">
    <property type="protein sequence ID" value="AHZ24560.1"/>
    <property type="molecule type" value="Genomic_DNA"/>
</dbReference>
<evidence type="ECO:0000313" key="15">
    <source>
        <dbReference type="Proteomes" id="UP000299011"/>
    </source>
</evidence>
<dbReference type="PANTHER" id="PTHR36174:SF1">
    <property type="entry name" value="LIPID II:GLYCINE GLYCYLTRANSFERASE"/>
    <property type="match status" value="1"/>
</dbReference>
<dbReference type="InterPro" id="IPR016181">
    <property type="entry name" value="Acyl_CoA_acyltransferase"/>
</dbReference>
<keyword evidence="2 11" id="KW-0808">Transferase</keyword>
<dbReference type="RefSeq" id="WP_004060886.1">
    <property type="nucleotide sequence ID" value="NC_017944.1"/>
</dbReference>
<dbReference type="PATRIC" id="fig|523841.21.peg.3691"/>